<proteinExistence type="predicted"/>
<protein>
    <submittedName>
        <fullName evidence="1">Uncharacterized protein</fullName>
    </submittedName>
</protein>
<evidence type="ECO:0000313" key="1">
    <source>
        <dbReference type="EMBL" id="JAD17844.1"/>
    </source>
</evidence>
<dbReference type="EMBL" id="GBRH01280051">
    <property type="protein sequence ID" value="JAD17844.1"/>
    <property type="molecule type" value="Transcribed_RNA"/>
</dbReference>
<organism evidence="1">
    <name type="scientific">Arundo donax</name>
    <name type="common">Giant reed</name>
    <name type="synonym">Donax arundinaceus</name>
    <dbReference type="NCBI Taxonomy" id="35708"/>
    <lineage>
        <taxon>Eukaryota</taxon>
        <taxon>Viridiplantae</taxon>
        <taxon>Streptophyta</taxon>
        <taxon>Embryophyta</taxon>
        <taxon>Tracheophyta</taxon>
        <taxon>Spermatophyta</taxon>
        <taxon>Magnoliopsida</taxon>
        <taxon>Liliopsida</taxon>
        <taxon>Poales</taxon>
        <taxon>Poaceae</taxon>
        <taxon>PACMAD clade</taxon>
        <taxon>Arundinoideae</taxon>
        <taxon>Arundineae</taxon>
        <taxon>Arundo</taxon>
    </lineage>
</organism>
<accession>A0A0A8XV11</accession>
<dbReference type="AlphaFoldDB" id="A0A0A8XV11"/>
<reference evidence="1" key="2">
    <citation type="journal article" date="2015" name="Data Brief">
        <title>Shoot transcriptome of the giant reed, Arundo donax.</title>
        <authorList>
            <person name="Barrero R.A."/>
            <person name="Guerrero F.D."/>
            <person name="Moolhuijzen P."/>
            <person name="Goolsby J.A."/>
            <person name="Tidwell J."/>
            <person name="Bellgard S.E."/>
            <person name="Bellgard M.I."/>
        </authorList>
    </citation>
    <scope>NUCLEOTIDE SEQUENCE</scope>
    <source>
        <tissue evidence="1">Shoot tissue taken approximately 20 cm above the soil surface</tissue>
    </source>
</reference>
<reference evidence="1" key="1">
    <citation type="submission" date="2014-09" db="EMBL/GenBank/DDBJ databases">
        <authorList>
            <person name="Magalhaes I.L.F."/>
            <person name="Oliveira U."/>
            <person name="Santos F.R."/>
            <person name="Vidigal T.H.D.A."/>
            <person name="Brescovit A.D."/>
            <person name="Santos A.J."/>
        </authorList>
    </citation>
    <scope>NUCLEOTIDE SEQUENCE</scope>
    <source>
        <tissue evidence="1">Shoot tissue taken approximately 20 cm above the soil surface</tissue>
    </source>
</reference>
<sequence length="99" mass="11027">MLPYSSIRMSTPRPALGYPLLPSYVLQLPSQVLLLPSLTCSPRSWSCFLTYPFISLIICLRFRNASFLVLNSATNAELSSVAFLSSSPRPWAFSVKQIV</sequence>
<name>A0A0A8XV11_ARUDO</name>